<sequence length="60" mass="6852">TLELVVQWMFLQDFPMHVMSTCCQVCEITGKTLSRDKPALKHGMQTIFQTVATISHDLLE</sequence>
<reference evidence="1" key="1">
    <citation type="submission" date="2014-12" db="EMBL/GenBank/DDBJ databases">
        <title>Insight into the proteome of Arion vulgaris.</title>
        <authorList>
            <person name="Aradska J."/>
            <person name="Bulat T."/>
            <person name="Smidak R."/>
            <person name="Sarate P."/>
            <person name="Gangsoo J."/>
            <person name="Sialana F."/>
            <person name="Bilban M."/>
            <person name="Lubec G."/>
        </authorList>
    </citation>
    <scope>NUCLEOTIDE SEQUENCE</scope>
    <source>
        <tissue evidence="1">Skin</tissue>
    </source>
</reference>
<gene>
    <name evidence="1" type="primary">ORF155879</name>
</gene>
<dbReference type="AlphaFoldDB" id="A0A0B7B3X3"/>
<protein>
    <submittedName>
        <fullName evidence="1">Uncharacterized protein</fullName>
    </submittedName>
</protein>
<name>A0A0B7B3X3_9EUPU</name>
<organism evidence="1">
    <name type="scientific">Arion vulgaris</name>
    <dbReference type="NCBI Taxonomy" id="1028688"/>
    <lineage>
        <taxon>Eukaryota</taxon>
        <taxon>Metazoa</taxon>
        <taxon>Spiralia</taxon>
        <taxon>Lophotrochozoa</taxon>
        <taxon>Mollusca</taxon>
        <taxon>Gastropoda</taxon>
        <taxon>Heterobranchia</taxon>
        <taxon>Euthyneura</taxon>
        <taxon>Panpulmonata</taxon>
        <taxon>Eupulmonata</taxon>
        <taxon>Stylommatophora</taxon>
        <taxon>Helicina</taxon>
        <taxon>Arionoidea</taxon>
        <taxon>Arionidae</taxon>
        <taxon>Arion</taxon>
    </lineage>
</organism>
<dbReference type="EMBL" id="HACG01039965">
    <property type="protein sequence ID" value="CEK86830.1"/>
    <property type="molecule type" value="Transcribed_RNA"/>
</dbReference>
<feature type="non-terminal residue" evidence="1">
    <location>
        <position position="1"/>
    </location>
</feature>
<proteinExistence type="predicted"/>
<evidence type="ECO:0000313" key="1">
    <source>
        <dbReference type="EMBL" id="CEK86830.1"/>
    </source>
</evidence>
<accession>A0A0B7B3X3</accession>